<sequence>MPEKGRVDWDYEGKPDFSSGTGAYGTEKALALASALVVPGFVLYLIVTQAVDWTMVQKIIALVLAVDISGGLVSNALNSCKRFYHTPPKPSEGKLGSLLKNPLIFTLFHIHPIAAGLVFADTDWFFGLAWYGLLLASALAVLMTPLYLQRPVAMLLIMSAVMINFYGIQAANGLEWLMPLLFIKIVYGHLVREEPYRRS</sequence>
<feature type="transmembrane region" description="Helical" evidence="1">
    <location>
        <begin position="151"/>
        <end position="168"/>
    </location>
</feature>
<proteinExistence type="predicted"/>
<feature type="transmembrane region" description="Helical" evidence="1">
    <location>
        <begin position="98"/>
        <end position="118"/>
    </location>
</feature>
<feature type="transmembrane region" description="Helical" evidence="1">
    <location>
        <begin position="124"/>
        <end position="144"/>
    </location>
</feature>
<evidence type="ECO:0000313" key="3">
    <source>
        <dbReference type="Proteomes" id="UP000249522"/>
    </source>
</evidence>
<keyword evidence="1" id="KW-0472">Membrane</keyword>
<dbReference type="AlphaFoldDB" id="A0A2W1KZE6"/>
<accession>A0A2W1KZE6</accession>
<dbReference type="OrthoDB" id="1550909at2"/>
<organism evidence="2 3">
    <name type="scientific">Paenibacillus sambharensis</name>
    <dbReference type="NCBI Taxonomy" id="1803190"/>
    <lineage>
        <taxon>Bacteria</taxon>
        <taxon>Bacillati</taxon>
        <taxon>Bacillota</taxon>
        <taxon>Bacilli</taxon>
        <taxon>Bacillales</taxon>
        <taxon>Paenibacillaceae</taxon>
        <taxon>Paenibacillus</taxon>
    </lineage>
</organism>
<dbReference type="RefSeq" id="WP_111149680.1">
    <property type="nucleotide sequence ID" value="NZ_QKRB01000060.1"/>
</dbReference>
<keyword evidence="1" id="KW-0812">Transmembrane</keyword>
<reference evidence="2 3" key="1">
    <citation type="submission" date="2018-06" db="EMBL/GenBank/DDBJ databases">
        <title>Paenibacillus imtechensis sp. nov.</title>
        <authorList>
            <person name="Pinnaka A.K."/>
            <person name="Singh H."/>
            <person name="Kaur M."/>
        </authorList>
    </citation>
    <scope>NUCLEOTIDE SEQUENCE [LARGE SCALE GENOMIC DNA]</scope>
    <source>
        <strain evidence="2 3">SMB1</strain>
    </source>
</reference>
<name>A0A2W1KZE6_9BACL</name>
<keyword evidence="3" id="KW-1185">Reference proteome</keyword>
<evidence type="ECO:0000256" key="1">
    <source>
        <dbReference type="SAM" id="Phobius"/>
    </source>
</evidence>
<evidence type="ECO:0000313" key="2">
    <source>
        <dbReference type="EMBL" id="PZD93038.1"/>
    </source>
</evidence>
<comment type="caution">
    <text evidence="2">The sequence shown here is derived from an EMBL/GenBank/DDBJ whole genome shotgun (WGS) entry which is preliminary data.</text>
</comment>
<gene>
    <name evidence="2" type="ORF">DNH61_24960</name>
</gene>
<feature type="transmembrane region" description="Helical" evidence="1">
    <location>
        <begin position="29"/>
        <end position="47"/>
    </location>
</feature>
<protein>
    <submittedName>
        <fullName evidence="2">Uncharacterized protein</fullName>
    </submittedName>
</protein>
<dbReference type="EMBL" id="QKRB01000060">
    <property type="protein sequence ID" value="PZD93038.1"/>
    <property type="molecule type" value="Genomic_DNA"/>
</dbReference>
<dbReference type="Proteomes" id="UP000249522">
    <property type="component" value="Unassembled WGS sequence"/>
</dbReference>
<feature type="transmembrane region" description="Helical" evidence="1">
    <location>
        <begin position="59"/>
        <end position="77"/>
    </location>
</feature>
<keyword evidence="1" id="KW-1133">Transmembrane helix</keyword>